<protein>
    <submittedName>
        <fullName evidence="1">MmcQ/YjbR family DNA-binding protein</fullName>
    </submittedName>
</protein>
<dbReference type="GO" id="GO:0003677">
    <property type="term" value="F:DNA binding"/>
    <property type="evidence" value="ECO:0007669"/>
    <property type="project" value="UniProtKB-KW"/>
</dbReference>
<dbReference type="Pfam" id="PF04237">
    <property type="entry name" value="YjbR"/>
    <property type="match status" value="1"/>
</dbReference>
<sequence length="122" mass="14092">MSERMERVREVCLALPEVEERPSHSAPTFFVRGRKSFVMVWPEGHHHHHFPHLWCAAPPGAQEELIAEDPARFFRPPYVGHRGWLGVRLDRDPDWSEIAELCTDAYRVIAPKTLVARLDATD</sequence>
<dbReference type="Gene3D" id="3.90.1150.30">
    <property type="match status" value="1"/>
</dbReference>
<keyword evidence="2" id="KW-1185">Reference proteome</keyword>
<dbReference type="SUPFAM" id="SSF142906">
    <property type="entry name" value="YjbR-like"/>
    <property type="match status" value="1"/>
</dbReference>
<evidence type="ECO:0000313" key="2">
    <source>
        <dbReference type="Proteomes" id="UP001240150"/>
    </source>
</evidence>
<dbReference type="InterPro" id="IPR058532">
    <property type="entry name" value="YjbR/MT2646/Rv2570-like"/>
</dbReference>
<accession>A0ABY8WDU2</accession>
<organism evidence="1 2">
    <name type="scientific">Actinoplanes oblitus</name>
    <dbReference type="NCBI Taxonomy" id="3040509"/>
    <lineage>
        <taxon>Bacteria</taxon>
        <taxon>Bacillati</taxon>
        <taxon>Actinomycetota</taxon>
        <taxon>Actinomycetes</taxon>
        <taxon>Micromonosporales</taxon>
        <taxon>Micromonosporaceae</taxon>
        <taxon>Actinoplanes</taxon>
    </lineage>
</organism>
<proteinExistence type="predicted"/>
<evidence type="ECO:0000313" key="1">
    <source>
        <dbReference type="EMBL" id="WIM93885.1"/>
    </source>
</evidence>
<keyword evidence="1" id="KW-0238">DNA-binding</keyword>
<gene>
    <name evidence="1" type="ORF">ACTOB_005879</name>
</gene>
<dbReference type="RefSeq" id="WP_284915088.1">
    <property type="nucleotide sequence ID" value="NZ_CP126980.1"/>
</dbReference>
<dbReference type="Proteomes" id="UP001240150">
    <property type="component" value="Chromosome"/>
</dbReference>
<dbReference type="EMBL" id="CP126980">
    <property type="protein sequence ID" value="WIM93885.1"/>
    <property type="molecule type" value="Genomic_DNA"/>
</dbReference>
<name>A0ABY8WDU2_9ACTN</name>
<reference evidence="1 2" key="1">
    <citation type="submission" date="2023-06" db="EMBL/GenBank/DDBJ databases">
        <authorList>
            <person name="Yushchuk O."/>
            <person name="Binda E."/>
            <person name="Ruckert-Reed C."/>
            <person name="Fedorenko V."/>
            <person name="Kalinowski J."/>
            <person name="Marinelli F."/>
        </authorList>
    </citation>
    <scope>NUCLEOTIDE SEQUENCE [LARGE SCALE GENOMIC DNA]</scope>
    <source>
        <strain evidence="1 2">NRRL 3884</strain>
    </source>
</reference>
<dbReference type="InterPro" id="IPR038056">
    <property type="entry name" value="YjbR-like_sf"/>
</dbReference>